<evidence type="ECO:0000313" key="1">
    <source>
        <dbReference type="EMBL" id="TNU89009.1"/>
    </source>
</evidence>
<dbReference type="RefSeq" id="WP_139912950.1">
    <property type="nucleotide sequence ID" value="NZ_VEVP01000036.1"/>
</dbReference>
<dbReference type="EMBL" id="VEVP01000036">
    <property type="protein sequence ID" value="TNU89009.1"/>
    <property type="molecule type" value="Genomic_DNA"/>
</dbReference>
<dbReference type="AlphaFoldDB" id="A0A5C5BQL9"/>
<sequence>MRLDDVNALVDALRVSDRERKRLFGEADCYVTTVNAPSASALREIATVTDSPIKRSEYNGVTFLSITYRGYEFNCLSGEVA</sequence>
<proteinExistence type="predicted"/>
<gene>
    <name evidence="1" type="ORF">FIC87_12480</name>
</gene>
<accession>A0A5C5BQL9</accession>
<protein>
    <submittedName>
        <fullName evidence="1">Uncharacterized protein</fullName>
    </submittedName>
</protein>
<comment type="caution">
    <text evidence="1">The sequence shown here is derived from an EMBL/GenBank/DDBJ whole genome shotgun (WGS) entry which is preliminary data.</text>
</comment>
<organism evidence="1 2">
    <name type="scientific">Eggerthella lenta</name>
    <name type="common">Eubacterium lentum</name>
    <dbReference type="NCBI Taxonomy" id="84112"/>
    <lineage>
        <taxon>Bacteria</taxon>
        <taxon>Bacillati</taxon>
        <taxon>Actinomycetota</taxon>
        <taxon>Coriobacteriia</taxon>
        <taxon>Eggerthellales</taxon>
        <taxon>Eggerthellaceae</taxon>
        <taxon>Eggerthella</taxon>
    </lineage>
</organism>
<evidence type="ECO:0000313" key="2">
    <source>
        <dbReference type="Proteomes" id="UP000312594"/>
    </source>
</evidence>
<reference evidence="1 2" key="1">
    <citation type="journal article" date="2005" name="Appl. Environ. Microbiol.">
        <title>Intestinal bacterial communities that produce active estrogen-like compounds enterodiol and enterolactone in humans.</title>
        <authorList>
            <person name="Clavel T."/>
            <person name="Henderson G."/>
            <person name="Alpert C.A."/>
            <person name="Philippe C."/>
            <person name="Rigottier-Gois L."/>
            <person name="Dore J."/>
            <person name="Blaut M."/>
        </authorList>
    </citation>
    <scope>NUCLEOTIDE SEQUENCE [LARGE SCALE GENOMIC DNA]</scope>
    <source>
        <strain evidence="1 2">SECO-MT75m2</strain>
    </source>
</reference>
<dbReference type="Proteomes" id="UP000312594">
    <property type="component" value="Unassembled WGS sequence"/>
</dbReference>
<name>A0A5C5BQL9_EGGLN</name>